<evidence type="ECO:0000256" key="1">
    <source>
        <dbReference type="ARBA" id="ARBA00022857"/>
    </source>
</evidence>
<dbReference type="SUPFAM" id="SSF51735">
    <property type="entry name" value="NAD(P)-binding Rossmann-fold domains"/>
    <property type="match status" value="1"/>
</dbReference>
<dbReference type="RefSeq" id="WP_377768210.1">
    <property type="nucleotide sequence ID" value="NZ_JBHULB010000081.1"/>
</dbReference>
<dbReference type="Proteomes" id="UP001597526">
    <property type="component" value="Unassembled WGS sequence"/>
</dbReference>
<dbReference type="SUPFAM" id="SSF50129">
    <property type="entry name" value="GroES-like"/>
    <property type="match status" value="1"/>
</dbReference>
<proteinExistence type="predicted"/>
<accession>A0ABW5N0L1</accession>
<dbReference type="InterPro" id="IPR013149">
    <property type="entry name" value="ADH-like_C"/>
</dbReference>
<dbReference type="PANTHER" id="PTHR48106">
    <property type="entry name" value="QUINONE OXIDOREDUCTASE PIG3-RELATED"/>
    <property type="match status" value="1"/>
</dbReference>
<comment type="caution">
    <text evidence="4">The sequence shown here is derived from an EMBL/GenBank/DDBJ whole genome shotgun (WGS) entry which is preliminary data.</text>
</comment>
<dbReference type="InterPro" id="IPR020843">
    <property type="entry name" value="ER"/>
</dbReference>
<name>A0ABW5N0L1_9FLAO</name>
<evidence type="ECO:0000259" key="3">
    <source>
        <dbReference type="SMART" id="SM00829"/>
    </source>
</evidence>
<evidence type="ECO:0000256" key="2">
    <source>
        <dbReference type="ARBA" id="ARBA00023002"/>
    </source>
</evidence>
<keyword evidence="2" id="KW-0560">Oxidoreductase</keyword>
<feature type="domain" description="Enoyl reductase (ER)" evidence="3">
    <location>
        <begin position="10"/>
        <end position="326"/>
    </location>
</feature>
<organism evidence="4 5">
    <name type="scientific">Croceitalea marina</name>
    <dbReference type="NCBI Taxonomy" id="1775166"/>
    <lineage>
        <taxon>Bacteria</taxon>
        <taxon>Pseudomonadati</taxon>
        <taxon>Bacteroidota</taxon>
        <taxon>Flavobacteriia</taxon>
        <taxon>Flavobacteriales</taxon>
        <taxon>Flavobacteriaceae</taxon>
        <taxon>Croceitalea</taxon>
    </lineage>
</organism>
<reference evidence="5" key="1">
    <citation type="journal article" date="2019" name="Int. J. Syst. Evol. Microbiol.">
        <title>The Global Catalogue of Microorganisms (GCM) 10K type strain sequencing project: providing services to taxonomists for standard genome sequencing and annotation.</title>
        <authorList>
            <consortium name="The Broad Institute Genomics Platform"/>
            <consortium name="The Broad Institute Genome Sequencing Center for Infectious Disease"/>
            <person name="Wu L."/>
            <person name="Ma J."/>
        </authorList>
    </citation>
    <scope>NUCLEOTIDE SEQUENCE [LARGE SCALE GENOMIC DNA]</scope>
    <source>
        <strain evidence="5">KCTC 52368</strain>
    </source>
</reference>
<sequence length="330" mass="36783">MKILRFHRIGGPEVLQFDEVPENKPQEKEVLFRVEAFALNQADILFINGMHYTQPNFPSRIGSEAVGEVVGVGSKVTKFKKGDRVTSIPFYTQDYGVQGEYAIVPEMYLTKVPSKYSIEEATSFWMQYLTAYYALFKLGKVVKGDYVFIAATSGTAGQGALKLAKDAGAIVIGSTRTVVKKDFLFELGADFVIVTEEGNTLERLKEITKDKGVKFVFDPIGSTSFNQQYMSALSFGGSAAIYGLLDGELPIFPILDVVRNNTTLHGYSMFNYVMSEESLEEGKKYVLERIENGTLKPIVDKVFAFKDTIKAYNYMLSGKQKGKIVVKTEN</sequence>
<dbReference type="Pfam" id="PF08240">
    <property type="entry name" value="ADH_N"/>
    <property type="match status" value="1"/>
</dbReference>
<dbReference type="InterPro" id="IPR013154">
    <property type="entry name" value="ADH-like_N"/>
</dbReference>
<keyword evidence="5" id="KW-1185">Reference proteome</keyword>
<dbReference type="EMBL" id="JBHULB010000081">
    <property type="protein sequence ID" value="MFD2588719.1"/>
    <property type="molecule type" value="Genomic_DNA"/>
</dbReference>
<dbReference type="PANTHER" id="PTHR48106:SF5">
    <property type="entry name" value="ZINC-CONTAINING ALCOHOL DEHYDROGENASE"/>
    <property type="match status" value="1"/>
</dbReference>
<evidence type="ECO:0000313" key="4">
    <source>
        <dbReference type="EMBL" id="MFD2588719.1"/>
    </source>
</evidence>
<dbReference type="Pfam" id="PF00107">
    <property type="entry name" value="ADH_zinc_N"/>
    <property type="match status" value="1"/>
</dbReference>
<dbReference type="SMART" id="SM00829">
    <property type="entry name" value="PKS_ER"/>
    <property type="match status" value="1"/>
</dbReference>
<dbReference type="InterPro" id="IPR036291">
    <property type="entry name" value="NAD(P)-bd_dom_sf"/>
</dbReference>
<keyword evidence="1" id="KW-0521">NADP</keyword>
<dbReference type="CDD" id="cd08268">
    <property type="entry name" value="MDR2"/>
    <property type="match status" value="1"/>
</dbReference>
<gene>
    <name evidence="4" type="ORF">ACFSQJ_17460</name>
</gene>
<dbReference type="Gene3D" id="3.40.50.720">
    <property type="entry name" value="NAD(P)-binding Rossmann-like Domain"/>
    <property type="match status" value="1"/>
</dbReference>
<dbReference type="Gene3D" id="3.90.180.10">
    <property type="entry name" value="Medium-chain alcohol dehydrogenases, catalytic domain"/>
    <property type="match status" value="1"/>
</dbReference>
<evidence type="ECO:0000313" key="5">
    <source>
        <dbReference type="Proteomes" id="UP001597526"/>
    </source>
</evidence>
<protein>
    <submittedName>
        <fullName evidence="4">Zinc-dependent alcohol dehydrogenase family protein</fullName>
    </submittedName>
</protein>
<dbReference type="InterPro" id="IPR011032">
    <property type="entry name" value="GroES-like_sf"/>
</dbReference>